<dbReference type="CDD" id="cd00761">
    <property type="entry name" value="Glyco_tranf_GTA_type"/>
    <property type="match status" value="1"/>
</dbReference>
<proteinExistence type="predicted"/>
<feature type="domain" description="Glycosyltransferase 2-like" evidence="1">
    <location>
        <begin position="51"/>
        <end position="114"/>
    </location>
</feature>
<dbReference type="EMBL" id="CP033459">
    <property type="protein sequence ID" value="QFQ11820.1"/>
    <property type="molecule type" value="Genomic_DNA"/>
</dbReference>
<accession>A0A5P8E4J7</accession>
<reference evidence="2 3" key="1">
    <citation type="submission" date="2018-11" db="EMBL/GenBank/DDBJ databases">
        <authorList>
            <person name="Na S.W."/>
            <person name="Baik M."/>
        </authorList>
    </citation>
    <scope>NUCLEOTIDE SEQUENCE [LARGE SCALE GENOMIC DNA]</scope>
    <source>
        <strain evidence="2 3">E39</strain>
    </source>
</reference>
<dbReference type="GO" id="GO:0016740">
    <property type="term" value="F:transferase activity"/>
    <property type="evidence" value="ECO:0007669"/>
    <property type="project" value="UniProtKB-KW"/>
</dbReference>
<dbReference type="RefSeq" id="WP_111897804.1">
    <property type="nucleotide sequence ID" value="NZ_CP033459.1"/>
</dbReference>
<gene>
    <name evidence="2" type="ORF">C7Y71_001610</name>
</gene>
<keyword evidence="2" id="KW-0808">Transferase</keyword>
<dbReference type="SUPFAM" id="SSF53448">
    <property type="entry name" value="Nucleotide-diphospho-sugar transferases"/>
    <property type="match status" value="1"/>
</dbReference>
<dbReference type="OrthoDB" id="9778406at2"/>
<organism evidence="2 3">
    <name type="scientific">Pseudoprevotella muciniphila</name>
    <dbReference type="NCBI Taxonomy" id="2133944"/>
    <lineage>
        <taxon>Bacteria</taxon>
        <taxon>Pseudomonadati</taxon>
        <taxon>Bacteroidota</taxon>
        <taxon>Bacteroidia</taxon>
        <taxon>Bacteroidales</taxon>
        <taxon>Prevotellaceae</taxon>
        <taxon>Pseudoprevotella</taxon>
    </lineage>
</organism>
<sequence length="268" mass="31517">MTLDILVCTINKGIVRIEEFLKPPQDKVRYIISYQYTEERYLDLIPENLKNRHDVTLYLYKGQGLSANRNLALEKATSDLVMYADDDERLCEEAFSVIFDTFEKHPEIDVAFFKASTYTGKPLKDYPEEEFDITQLPEDYSISTIEMVCRREKVQGKIRFDERFGLGTQFLTCGEEDIWMEDAIRAGLKMRYFPIKIFETSIELKKKLIYVDVGVQRSYGAQTYYRNGRKAWLICFKFAMKSSTAGLCHFWPMMKHLAEGIRYMQKNH</sequence>
<name>A0A5P8E4J7_9BACT</name>
<dbReference type="InterPro" id="IPR029044">
    <property type="entry name" value="Nucleotide-diphossugar_trans"/>
</dbReference>
<evidence type="ECO:0000313" key="2">
    <source>
        <dbReference type="EMBL" id="QFQ11820.1"/>
    </source>
</evidence>
<dbReference type="AlphaFoldDB" id="A0A5P8E4J7"/>
<evidence type="ECO:0000313" key="3">
    <source>
        <dbReference type="Proteomes" id="UP000249375"/>
    </source>
</evidence>
<dbReference type="InterPro" id="IPR001173">
    <property type="entry name" value="Glyco_trans_2-like"/>
</dbReference>
<evidence type="ECO:0000259" key="1">
    <source>
        <dbReference type="Pfam" id="PF00535"/>
    </source>
</evidence>
<keyword evidence="3" id="KW-1185">Reference proteome</keyword>
<protein>
    <submittedName>
        <fullName evidence="2">Glycosyltransferase family 2 protein</fullName>
    </submittedName>
</protein>
<dbReference type="Pfam" id="PF00535">
    <property type="entry name" value="Glycos_transf_2"/>
    <property type="match status" value="1"/>
</dbReference>
<dbReference type="Gene3D" id="3.90.550.10">
    <property type="entry name" value="Spore Coat Polysaccharide Biosynthesis Protein SpsA, Chain A"/>
    <property type="match status" value="1"/>
</dbReference>
<dbReference type="KEGG" id="alq:C7Y71_001610"/>
<dbReference type="Proteomes" id="UP000249375">
    <property type="component" value="Chromosome"/>
</dbReference>